<dbReference type="Proteomes" id="UP000076552">
    <property type="component" value="Unassembled WGS sequence"/>
</dbReference>
<dbReference type="SUPFAM" id="SSF48264">
    <property type="entry name" value="Cytochrome P450"/>
    <property type="match status" value="1"/>
</dbReference>
<dbReference type="InterPro" id="IPR036396">
    <property type="entry name" value="Cyt_P450_sf"/>
</dbReference>
<keyword evidence="6 8" id="KW-0408">Iron</keyword>
<evidence type="ECO:0000256" key="8">
    <source>
        <dbReference type="PIRSR" id="PIRSR602403-1"/>
    </source>
</evidence>
<reference evidence="9 10" key="1">
    <citation type="submission" date="2015-06" db="EMBL/GenBank/DDBJ databases">
        <title>Survival trade-offs in plant roots during colonization by closely related pathogenic and mutualistic fungi.</title>
        <authorList>
            <person name="Hacquard S."/>
            <person name="Kracher B."/>
            <person name="Hiruma K."/>
            <person name="Weinman A."/>
            <person name="Muench P."/>
            <person name="Garrido Oter R."/>
            <person name="Ver Loren van Themaat E."/>
            <person name="Dallerey J.-F."/>
            <person name="Damm U."/>
            <person name="Henrissat B."/>
            <person name="Lespinet O."/>
            <person name="Thon M."/>
            <person name="Kemen E."/>
            <person name="McHardy A.C."/>
            <person name="Schulze-Lefert P."/>
            <person name="O'Connell R.J."/>
        </authorList>
    </citation>
    <scope>NUCLEOTIDE SEQUENCE [LARGE SCALE GENOMIC DNA]</scope>
    <source>
        <strain evidence="9 10">0861</strain>
    </source>
</reference>
<feature type="binding site" description="axial binding residue" evidence="8">
    <location>
        <position position="276"/>
    </location>
    <ligand>
        <name>heme</name>
        <dbReference type="ChEBI" id="CHEBI:30413"/>
    </ligand>
    <ligandPart>
        <name>Fe</name>
        <dbReference type="ChEBI" id="CHEBI:18248"/>
    </ligandPart>
</feature>
<dbReference type="Gene3D" id="1.10.630.10">
    <property type="entry name" value="Cytochrome P450"/>
    <property type="match status" value="1"/>
</dbReference>
<dbReference type="GO" id="GO:0005506">
    <property type="term" value="F:iron ion binding"/>
    <property type="evidence" value="ECO:0007669"/>
    <property type="project" value="InterPro"/>
</dbReference>
<keyword evidence="3 8" id="KW-0349">Heme</keyword>
<evidence type="ECO:0000256" key="1">
    <source>
        <dbReference type="ARBA" id="ARBA00001971"/>
    </source>
</evidence>
<dbReference type="OrthoDB" id="1844152at2759"/>
<evidence type="ECO:0000256" key="7">
    <source>
        <dbReference type="ARBA" id="ARBA00023033"/>
    </source>
</evidence>
<organism evidence="9 10">
    <name type="scientific">Colletotrichum tofieldiae</name>
    <dbReference type="NCBI Taxonomy" id="708197"/>
    <lineage>
        <taxon>Eukaryota</taxon>
        <taxon>Fungi</taxon>
        <taxon>Dikarya</taxon>
        <taxon>Ascomycota</taxon>
        <taxon>Pezizomycotina</taxon>
        <taxon>Sordariomycetes</taxon>
        <taxon>Hypocreomycetidae</taxon>
        <taxon>Glomerellales</taxon>
        <taxon>Glomerellaceae</taxon>
        <taxon>Colletotrichum</taxon>
        <taxon>Colletotrichum spaethianum species complex</taxon>
    </lineage>
</organism>
<keyword evidence="5" id="KW-0560">Oxidoreductase</keyword>
<evidence type="ECO:0000256" key="2">
    <source>
        <dbReference type="ARBA" id="ARBA00010617"/>
    </source>
</evidence>
<evidence type="ECO:0000256" key="5">
    <source>
        <dbReference type="ARBA" id="ARBA00023002"/>
    </source>
</evidence>
<evidence type="ECO:0000313" key="10">
    <source>
        <dbReference type="Proteomes" id="UP000076552"/>
    </source>
</evidence>
<dbReference type="PRINTS" id="PR00465">
    <property type="entry name" value="EP450IV"/>
</dbReference>
<comment type="cofactor">
    <cofactor evidence="1 8">
        <name>heme</name>
        <dbReference type="ChEBI" id="CHEBI:30413"/>
    </cofactor>
</comment>
<sequence length="335" mass="38205">MKIIARVTSLIFVGPELCRDPAWLDITVAYFAKSNAALKELRRYPPLLRSLVNRFAPKNRELRNMVARARRLIDPVISSRRESTRLAIKSGTPVSRYHDALSWGEQLAMKRSIRYDAAALQLALSLTAMHTSGDFIAQLLVDLCQHRHLLRPLREEMREILGSGSWEKATTLNNLKLLDSVLKESQRLKPVSIISMGRVARNNVVLKNEILIPKNSIVAISCHFMWDPTKFENPLTFDGYRFLKRRTCGDTNKEHTATLVTTSPDHMGFGHGTYACPGRFFGVNEVKIILCHFLLRFDFKLADGTLTQPVRWGFEILANPAARLRVRRRIDDLDL</sequence>
<dbReference type="InterPro" id="IPR001128">
    <property type="entry name" value="Cyt_P450"/>
</dbReference>
<protein>
    <submittedName>
        <fullName evidence="9">Cytochrome P450</fullName>
    </submittedName>
</protein>
<comment type="caution">
    <text evidence="9">The sequence shown here is derived from an EMBL/GenBank/DDBJ whole genome shotgun (WGS) entry which is preliminary data.</text>
</comment>
<comment type="similarity">
    <text evidence="2">Belongs to the cytochrome P450 family.</text>
</comment>
<keyword evidence="4 8" id="KW-0479">Metal-binding</keyword>
<dbReference type="Pfam" id="PF00067">
    <property type="entry name" value="p450"/>
    <property type="match status" value="1"/>
</dbReference>
<keyword evidence="7" id="KW-0503">Monooxygenase</keyword>
<gene>
    <name evidence="9" type="ORF">CT0861_10868</name>
</gene>
<dbReference type="GO" id="GO:0016705">
    <property type="term" value="F:oxidoreductase activity, acting on paired donors, with incorporation or reduction of molecular oxygen"/>
    <property type="evidence" value="ECO:0007669"/>
    <property type="project" value="InterPro"/>
</dbReference>
<dbReference type="CDD" id="cd11041">
    <property type="entry name" value="CYP503A1-like"/>
    <property type="match status" value="1"/>
</dbReference>
<name>A0A166S2D2_9PEZI</name>
<proteinExistence type="inferred from homology"/>
<dbReference type="GO" id="GO:0004497">
    <property type="term" value="F:monooxygenase activity"/>
    <property type="evidence" value="ECO:0007669"/>
    <property type="project" value="UniProtKB-KW"/>
</dbReference>
<keyword evidence="10" id="KW-1185">Reference proteome</keyword>
<evidence type="ECO:0000313" key="9">
    <source>
        <dbReference type="EMBL" id="KZL70132.1"/>
    </source>
</evidence>
<evidence type="ECO:0000256" key="6">
    <source>
        <dbReference type="ARBA" id="ARBA00023004"/>
    </source>
</evidence>
<dbReference type="GO" id="GO:0020037">
    <property type="term" value="F:heme binding"/>
    <property type="evidence" value="ECO:0007669"/>
    <property type="project" value="InterPro"/>
</dbReference>
<dbReference type="InterPro" id="IPR002403">
    <property type="entry name" value="Cyt_P450_E_grp-IV"/>
</dbReference>
<dbReference type="PANTHER" id="PTHR46206:SF2">
    <property type="entry name" value="CYTOCHROME P450 MONOOXYGENASE AUSG-RELATED"/>
    <property type="match status" value="1"/>
</dbReference>
<dbReference type="PANTHER" id="PTHR46206">
    <property type="entry name" value="CYTOCHROME P450"/>
    <property type="match status" value="1"/>
</dbReference>
<dbReference type="EMBL" id="LFIV01000095">
    <property type="protein sequence ID" value="KZL70132.1"/>
    <property type="molecule type" value="Genomic_DNA"/>
</dbReference>
<evidence type="ECO:0000256" key="4">
    <source>
        <dbReference type="ARBA" id="ARBA00022723"/>
    </source>
</evidence>
<evidence type="ECO:0000256" key="3">
    <source>
        <dbReference type="ARBA" id="ARBA00022617"/>
    </source>
</evidence>
<dbReference type="AlphaFoldDB" id="A0A166S2D2"/>
<dbReference type="STRING" id="708197.A0A166S2D2"/>
<accession>A0A166S2D2</accession>